<reference evidence="1" key="1">
    <citation type="journal article" date="2015" name="Nature">
        <title>Complex archaea that bridge the gap between prokaryotes and eukaryotes.</title>
        <authorList>
            <person name="Spang A."/>
            <person name="Saw J.H."/>
            <person name="Jorgensen S.L."/>
            <person name="Zaremba-Niedzwiedzka K."/>
            <person name="Martijn J."/>
            <person name="Lind A.E."/>
            <person name="van Eijk R."/>
            <person name="Schleper C."/>
            <person name="Guy L."/>
            <person name="Ettema T.J."/>
        </authorList>
    </citation>
    <scope>NUCLEOTIDE SEQUENCE</scope>
</reference>
<name>A0A0F9DMN5_9ZZZZ</name>
<dbReference type="EMBL" id="LAZR01028315">
    <property type="protein sequence ID" value="KKL62988.1"/>
    <property type="molecule type" value="Genomic_DNA"/>
</dbReference>
<gene>
    <name evidence="1" type="ORF">LCGC14_2179660</name>
</gene>
<dbReference type="AlphaFoldDB" id="A0A0F9DMN5"/>
<dbReference type="Gene3D" id="3.90.320.10">
    <property type="match status" value="1"/>
</dbReference>
<evidence type="ECO:0000313" key="1">
    <source>
        <dbReference type="EMBL" id="KKL62988.1"/>
    </source>
</evidence>
<protein>
    <recommendedName>
        <fullName evidence="2">PD-(D/E)XK endonuclease-like domain-containing protein</fullName>
    </recommendedName>
</protein>
<comment type="caution">
    <text evidence="1">The sequence shown here is derived from an EMBL/GenBank/DDBJ whole genome shotgun (WGS) entry which is preliminary data.</text>
</comment>
<organism evidence="1">
    <name type="scientific">marine sediment metagenome</name>
    <dbReference type="NCBI Taxonomy" id="412755"/>
    <lineage>
        <taxon>unclassified sequences</taxon>
        <taxon>metagenomes</taxon>
        <taxon>ecological metagenomes</taxon>
    </lineage>
</organism>
<evidence type="ECO:0008006" key="2">
    <source>
        <dbReference type="Google" id="ProtNLM"/>
    </source>
</evidence>
<dbReference type="InterPro" id="IPR011604">
    <property type="entry name" value="PDDEXK-like_dom_sf"/>
</dbReference>
<proteinExistence type="predicted"/>
<accession>A0A0F9DMN5</accession>
<sequence length="439" mass="49827">MTALKDVLPNESETVKAIYAHYKKVGDSESTRGYLGASSIGHYCERYLWYQFRYCCKPNFSGRMYRLFETGNLEEARFVKNLRAIGCEVHDTDERRLMERTPQFKVTAFGGHLKGYMDGCALGIPEAPKTWHVLEFKTHSAKSFRRLKKEGVMYSKPQHYAQVQIEMHLTGMKRALYLARNKDTDDLYSERIRYDKTEAEALMEKAERIITAQSPPDRISVRPDFYQCNWCDARGICWGKDSKPALPVPVLSCRQCCHATPLMDGKDRNWCCRKLELPIDGDTPCKDHLTLPGLLEAFAEPGNYGGNDINQEWIVFHNSDGTTWKHGNAEGCFSSEELTKLPASALGNKTIQKAKDLLGATVGEDILSRYPKEDSRIIWEGNAEKLERAWKAAYNSNLTELKPIAQTLTPECDAAELEGGRVVIVWKETGTAEIREGKE</sequence>